<accession>A0ABR4NV07</accession>
<dbReference type="EMBL" id="JBEVYD010000005">
    <property type="protein sequence ID" value="KAL3232518.1"/>
    <property type="molecule type" value="Genomic_DNA"/>
</dbReference>
<sequence length="487" mass="56368">MSIRSEERPEDSKKRLGKSYEERSFNQQEWRDVVRQYSKLGEMYNKRAMGVLDRPATNAKFSAQSSMEMQSIREPSIPKLLLNYFVSMAFEESSLRMAKELGYIKTNKDSVEFNSFYKIRERAQIIHMIKTGEITKAMETINAIFGVEVLENTVDSSLNSHNVDRSNPHLFNESSGEKNKETIPGIYNFDSHSDDDLHFKLLLLNLIEIIRNHHIQIQKGSADENDNKFILDLIAYSQDKLTMKAAKNKQHMKELELTMTLLLFPMHSLMDETAAPRLPDSLKNLYSLTLRSHVADLVNRTLLKHIVNSNLIVDNSISLKFKDIDIVVDPRRNFIQAENAINTNILKIKNKEEFNEEISNNEKYKDINSTKSFDKFKNEFRHDNSSSINANRNSGSYWTETTELLRRQEASDQSQNDLAGENKKNNADEDTNQSSHIMENSKVNEENESADLSEFQYEPKLVQIMRLWAWSENQLHLNDVGVPRVES</sequence>
<dbReference type="PROSITE" id="PS50897">
    <property type="entry name" value="CTLH"/>
    <property type="match status" value="1"/>
</dbReference>
<gene>
    <name evidence="3" type="ORF">RNJ44_04434</name>
</gene>
<feature type="region of interest" description="Disordered" evidence="1">
    <location>
        <begin position="408"/>
        <end position="451"/>
    </location>
</feature>
<evidence type="ECO:0000259" key="2">
    <source>
        <dbReference type="PROSITE" id="PS50897"/>
    </source>
</evidence>
<dbReference type="SMART" id="SM00757">
    <property type="entry name" value="CRA"/>
    <property type="match status" value="1"/>
</dbReference>
<keyword evidence="4" id="KW-1185">Reference proteome</keyword>
<comment type="caution">
    <text evidence="3">The sequence shown here is derived from an EMBL/GenBank/DDBJ whole genome shotgun (WGS) entry which is preliminary data.</text>
</comment>
<name>A0ABR4NV07_9SACH</name>
<dbReference type="InterPro" id="IPR013144">
    <property type="entry name" value="CRA_dom"/>
</dbReference>
<protein>
    <submittedName>
        <fullName evidence="3">Glucose-induced degradation protein 8</fullName>
    </submittedName>
</protein>
<dbReference type="InterPro" id="IPR006595">
    <property type="entry name" value="CTLH_C"/>
</dbReference>
<evidence type="ECO:0000256" key="1">
    <source>
        <dbReference type="SAM" id="MobiDB-lite"/>
    </source>
</evidence>
<organism evidence="3 4">
    <name type="scientific">Nakaseomyces bracarensis</name>
    <dbReference type="NCBI Taxonomy" id="273131"/>
    <lineage>
        <taxon>Eukaryota</taxon>
        <taxon>Fungi</taxon>
        <taxon>Dikarya</taxon>
        <taxon>Ascomycota</taxon>
        <taxon>Saccharomycotina</taxon>
        <taxon>Saccharomycetes</taxon>
        <taxon>Saccharomycetales</taxon>
        <taxon>Saccharomycetaceae</taxon>
        <taxon>Nakaseomyces</taxon>
    </lineage>
</organism>
<feature type="domain" description="CTLH" evidence="2">
    <location>
        <begin position="118"/>
        <end position="217"/>
    </location>
</feature>
<dbReference type="Pfam" id="PF10607">
    <property type="entry name" value="CTLH"/>
    <property type="match status" value="1"/>
</dbReference>
<dbReference type="SMART" id="SM00668">
    <property type="entry name" value="CTLH"/>
    <property type="match status" value="1"/>
</dbReference>
<feature type="region of interest" description="Disordered" evidence="1">
    <location>
        <begin position="1"/>
        <end position="26"/>
    </location>
</feature>
<evidence type="ECO:0000313" key="4">
    <source>
        <dbReference type="Proteomes" id="UP001623330"/>
    </source>
</evidence>
<evidence type="ECO:0000313" key="3">
    <source>
        <dbReference type="EMBL" id="KAL3232518.1"/>
    </source>
</evidence>
<reference evidence="3 4" key="1">
    <citation type="submission" date="2024-05" db="EMBL/GenBank/DDBJ databases">
        <title>Long read based assembly of the Candida bracarensis genome reveals expanded adhesin content.</title>
        <authorList>
            <person name="Marcet-Houben M."/>
            <person name="Ksiezopolska E."/>
            <person name="Gabaldon T."/>
        </authorList>
    </citation>
    <scope>NUCLEOTIDE SEQUENCE [LARGE SCALE GENOMIC DNA]</scope>
    <source>
        <strain evidence="3 4">CBM6</strain>
    </source>
</reference>
<dbReference type="Proteomes" id="UP001623330">
    <property type="component" value="Unassembled WGS sequence"/>
</dbReference>
<dbReference type="InterPro" id="IPR024964">
    <property type="entry name" value="CTLH/CRA"/>
</dbReference>
<proteinExistence type="predicted"/>